<keyword evidence="1" id="KW-0472">Membrane</keyword>
<proteinExistence type="predicted"/>
<evidence type="ECO:0000313" key="2">
    <source>
        <dbReference type="EMBL" id="QHU09265.1"/>
    </source>
</evidence>
<sequence>MLNTFIFLCISVFVLVAIYIRLKFKFWAIQPVFHLYDLNHWMFPNRIIQPELPSVNAYVDMFHIHTYNLSDTPECILQSVTQLIQNHYLRTKYIDYIPSKEDIFQHPYNSFLSVYTTNLLSLKRCTNDNPVVPTILGVITARPLHITLNTTALKVHYIDNLTVDINHRKEGIAPKLIQTHHYHIRQHVPDTKICLFKREGDMTAIVPLLRFNISGYDLKDIVGLSTSFTSLKLNRIDKHNFNDFKTFCKSISKRFHCCIHMDSLNVYDLIIKEKLIVYGLFNHCTPTCYYVFRQLSCTMDYDKPCIELITTLNDTTFPIFFKGFQSSCKRIMKKYKVSRLLIEETGDTCQLITTFKDYNLSYKSICPSAFFLYNYACYSVQPKDCMLLY</sequence>
<dbReference type="SUPFAM" id="SSF55729">
    <property type="entry name" value="Acyl-CoA N-acyltransferases (Nat)"/>
    <property type="match status" value="1"/>
</dbReference>
<protein>
    <recommendedName>
        <fullName evidence="3">Glycylpeptide N-tetradecanoyltransferase</fullName>
    </recommendedName>
</protein>
<name>A0A6C0JU31_9ZZZZ</name>
<accession>A0A6C0JU31</accession>
<feature type="transmembrane region" description="Helical" evidence="1">
    <location>
        <begin position="5"/>
        <end position="22"/>
    </location>
</feature>
<dbReference type="AlphaFoldDB" id="A0A6C0JU31"/>
<reference evidence="2" key="1">
    <citation type="journal article" date="2020" name="Nature">
        <title>Giant virus diversity and host interactions through global metagenomics.</title>
        <authorList>
            <person name="Schulz F."/>
            <person name="Roux S."/>
            <person name="Paez-Espino D."/>
            <person name="Jungbluth S."/>
            <person name="Walsh D.A."/>
            <person name="Denef V.J."/>
            <person name="McMahon K.D."/>
            <person name="Konstantinidis K.T."/>
            <person name="Eloe-Fadrosh E.A."/>
            <person name="Kyrpides N.C."/>
            <person name="Woyke T."/>
        </authorList>
    </citation>
    <scope>NUCLEOTIDE SEQUENCE</scope>
    <source>
        <strain evidence="2">GVMAG-S-1074260-58</strain>
    </source>
</reference>
<dbReference type="InterPro" id="IPR016181">
    <property type="entry name" value="Acyl_CoA_acyltransferase"/>
</dbReference>
<keyword evidence="1" id="KW-1133">Transmembrane helix</keyword>
<dbReference type="EMBL" id="MN740706">
    <property type="protein sequence ID" value="QHU09265.1"/>
    <property type="molecule type" value="Genomic_DNA"/>
</dbReference>
<evidence type="ECO:0008006" key="3">
    <source>
        <dbReference type="Google" id="ProtNLM"/>
    </source>
</evidence>
<dbReference type="Gene3D" id="3.40.630.170">
    <property type="match status" value="1"/>
</dbReference>
<organism evidence="2">
    <name type="scientific">viral metagenome</name>
    <dbReference type="NCBI Taxonomy" id="1070528"/>
    <lineage>
        <taxon>unclassified sequences</taxon>
        <taxon>metagenomes</taxon>
        <taxon>organismal metagenomes</taxon>
    </lineage>
</organism>
<evidence type="ECO:0000256" key="1">
    <source>
        <dbReference type="SAM" id="Phobius"/>
    </source>
</evidence>
<keyword evidence="1" id="KW-0812">Transmembrane</keyword>